<evidence type="ECO:0008006" key="5">
    <source>
        <dbReference type="Google" id="ProtNLM"/>
    </source>
</evidence>
<evidence type="ECO:0000256" key="2">
    <source>
        <dbReference type="SAM" id="Phobius"/>
    </source>
</evidence>
<evidence type="ECO:0000313" key="4">
    <source>
        <dbReference type="Proteomes" id="UP000269945"/>
    </source>
</evidence>
<protein>
    <recommendedName>
        <fullName evidence="5">Anoctamin</fullName>
    </recommendedName>
</protein>
<evidence type="ECO:0000256" key="1">
    <source>
        <dbReference type="SAM" id="MobiDB-lite"/>
    </source>
</evidence>
<comment type="caution">
    <text evidence="3">The sequence shown here is derived from an EMBL/GenBank/DDBJ whole genome shotgun (WGS) entry which is preliminary data.</text>
</comment>
<dbReference type="EMBL" id="CYRY02007778">
    <property type="protein sequence ID" value="VCW76713.1"/>
    <property type="molecule type" value="Genomic_DNA"/>
</dbReference>
<evidence type="ECO:0000313" key="3">
    <source>
        <dbReference type="EMBL" id="VCW76713.1"/>
    </source>
</evidence>
<keyword evidence="2" id="KW-0472">Membrane</keyword>
<gene>
    <name evidence="3" type="ORF">BN2614_LOCUS5</name>
</gene>
<feature type="region of interest" description="Disordered" evidence="1">
    <location>
        <begin position="70"/>
        <end position="89"/>
    </location>
</feature>
<sequence>MPSAACQGNLTLFHRKLLALRLGFIVAFEHVVFVRLLVWLVPDVPAALVTKIKREHCLVVQEPADNRVVPSSQRRCPQSPGLGASEAGLPFKNPRLPRCFFLFGGSSASGRGSGQYLGQRPQGRPLNWDARIRAL</sequence>
<accession>A0A9X9LM49</accession>
<proteinExistence type="predicted"/>
<dbReference type="AlphaFoldDB" id="A0A9X9LM49"/>
<dbReference type="Proteomes" id="UP000269945">
    <property type="component" value="Unassembled WGS sequence"/>
</dbReference>
<feature type="transmembrane region" description="Helical" evidence="2">
    <location>
        <begin position="18"/>
        <end position="41"/>
    </location>
</feature>
<name>A0A9X9LM49_GULGU</name>
<keyword evidence="2" id="KW-0812">Transmembrane</keyword>
<organism evidence="3 4">
    <name type="scientific">Gulo gulo</name>
    <name type="common">Wolverine</name>
    <name type="synonym">Gluton</name>
    <dbReference type="NCBI Taxonomy" id="48420"/>
    <lineage>
        <taxon>Eukaryota</taxon>
        <taxon>Metazoa</taxon>
        <taxon>Chordata</taxon>
        <taxon>Craniata</taxon>
        <taxon>Vertebrata</taxon>
        <taxon>Euteleostomi</taxon>
        <taxon>Mammalia</taxon>
        <taxon>Eutheria</taxon>
        <taxon>Laurasiatheria</taxon>
        <taxon>Carnivora</taxon>
        <taxon>Caniformia</taxon>
        <taxon>Musteloidea</taxon>
        <taxon>Mustelidae</taxon>
        <taxon>Guloninae</taxon>
        <taxon>Gulo</taxon>
    </lineage>
</organism>
<keyword evidence="4" id="KW-1185">Reference proteome</keyword>
<keyword evidence="2" id="KW-1133">Transmembrane helix</keyword>
<reference evidence="3 4" key="1">
    <citation type="submission" date="2018-10" db="EMBL/GenBank/DDBJ databases">
        <authorList>
            <person name="Ekblom R."/>
            <person name="Jareborg N."/>
        </authorList>
    </citation>
    <scope>NUCLEOTIDE SEQUENCE [LARGE SCALE GENOMIC DNA]</scope>
    <source>
        <tissue evidence="3">Muscle</tissue>
    </source>
</reference>